<dbReference type="InterPro" id="IPR050834">
    <property type="entry name" value="Glycosyltransf_2"/>
</dbReference>
<sequence length="594" mass="64522">MANVQAPCRDIAIRMLASVRQGKRQAACDLAGEITGCETADLHSLALAGRILELAGAGNGESEWLYRRMAAAAPELIYPRYRLCELLLKCGQTFEAAELATRLVAQAPDNARIQDLEKRVTAFAAGSGFDLWRRWCAGSGSSREGGGIANSAMAVVVIGFRAQPSLVHAVASLLEQEEPAEIVVVNSGGGDPATLLAPFAARIRLIDVQAPLYAGAARNIGIDASRAPHIAFLAGDCRARPGWIRTRLAAHERGARAVASAIVPSDHDKDLALAAHLCLFGARSPETPPTQALRYGASYDRQVFAEFGYFNPTLRISEDTDLARRLGRQVHPAWVPQVQTEHGSPQGRLRFWREMFGRGRRAARYQPAREPQSSARAAVVRELLAAARQRTATVLRIADEFLKLEPTRQAAIRKLVGPASLAYGAGNYIGLVSLHRARRFHQESRRSRSRGAIQPALRKAEKALRADPANLAVRLELIDLLRASGGGDHCAKADTHLDIAMWQSAFHDERLAGMADWLLERKMTERAWRLGEIATFSLPSAILVHERLARAAETIGDPVAFELAAFDALARDPAAAPIGPRLDALYETSSRALA</sequence>
<gene>
    <name evidence="2" type="ORF">ACFPP9_03870</name>
</gene>
<dbReference type="SUPFAM" id="SSF48452">
    <property type="entry name" value="TPR-like"/>
    <property type="match status" value="1"/>
</dbReference>
<dbReference type="CDD" id="cd00761">
    <property type="entry name" value="Glyco_tranf_GTA_type"/>
    <property type="match status" value="1"/>
</dbReference>
<feature type="domain" description="Glycosyltransferase 2-like" evidence="1">
    <location>
        <begin position="155"/>
        <end position="267"/>
    </location>
</feature>
<dbReference type="EC" id="2.4.-.-" evidence="2"/>
<protein>
    <submittedName>
        <fullName evidence="2">Glycosyltransferase family 2 protein</fullName>
        <ecNumber evidence="2">2.4.-.-</ecNumber>
    </submittedName>
</protein>
<evidence type="ECO:0000313" key="2">
    <source>
        <dbReference type="EMBL" id="MFC5514899.1"/>
    </source>
</evidence>
<keyword evidence="3" id="KW-1185">Reference proteome</keyword>
<dbReference type="RefSeq" id="WP_266342919.1">
    <property type="nucleotide sequence ID" value="NZ_JAPKNH010000002.1"/>
</dbReference>
<keyword evidence="2" id="KW-0808">Transferase</keyword>
<reference evidence="3" key="1">
    <citation type="journal article" date="2019" name="Int. J. Syst. Evol. Microbiol.">
        <title>The Global Catalogue of Microorganisms (GCM) 10K type strain sequencing project: providing services to taxonomists for standard genome sequencing and annotation.</title>
        <authorList>
            <consortium name="The Broad Institute Genomics Platform"/>
            <consortium name="The Broad Institute Genome Sequencing Center for Infectious Disease"/>
            <person name="Wu L."/>
            <person name="Ma J."/>
        </authorList>
    </citation>
    <scope>NUCLEOTIDE SEQUENCE [LARGE SCALE GENOMIC DNA]</scope>
    <source>
        <strain evidence="3">KACC 12633</strain>
    </source>
</reference>
<keyword evidence="2" id="KW-0328">Glycosyltransferase</keyword>
<dbReference type="EMBL" id="JBHSML010000002">
    <property type="protein sequence ID" value="MFC5514899.1"/>
    <property type="molecule type" value="Genomic_DNA"/>
</dbReference>
<dbReference type="PANTHER" id="PTHR43685">
    <property type="entry name" value="GLYCOSYLTRANSFERASE"/>
    <property type="match status" value="1"/>
</dbReference>
<proteinExistence type="predicted"/>
<dbReference type="GO" id="GO:0016757">
    <property type="term" value="F:glycosyltransferase activity"/>
    <property type="evidence" value="ECO:0007669"/>
    <property type="project" value="UniProtKB-KW"/>
</dbReference>
<dbReference type="Proteomes" id="UP001596150">
    <property type="component" value="Unassembled WGS sequence"/>
</dbReference>
<dbReference type="Pfam" id="PF00535">
    <property type="entry name" value="Glycos_transf_2"/>
    <property type="match status" value="1"/>
</dbReference>
<dbReference type="Gene3D" id="3.90.550.10">
    <property type="entry name" value="Spore Coat Polysaccharide Biosynthesis Protein SpsA, Chain A"/>
    <property type="match status" value="1"/>
</dbReference>
<evidence type="ECO:0000259" key="1">
    <source>
        <dbReference type="Pfam" id="PF00535"/>
    </source>
</evidence>
<evidence type="ECO:0000313" key="3">
    <source>
        <dbReference type="Proteomes" id="UP001596150"/>
    </source>
</evidence>
<name>A0ABW0PWY5_9HYPH</name>
<dbReference type="InterPro" id="IPR029044">
    <property type="entry name" value="Nucleotide-diphossugar_trans"/>
</dbReference>
<comment type="caution">
    <text evidence="2">The sequence shown here is derived from an EMBL/GenBank/DDBJ whole genome shotgun (WGS) entry which is preliminary data.</text>
</comment>
<organism evidence="2 3">
    <name type="scientific">Kaistia terrae</name>
    <dbReference type="NCBI Taxonomy" id="537017"/>
    <lineage>
        <taxon>Bacteria</taxon>
        <taxon>Pseudomonadati</taxon>
        <taxon>Pseudomonadota</taxon>
        <taxon>Alphaproteobacteria</taxon>
        <taxon>Hyphomicrobiales</taxon>
        <taxon>Kaistiaceae</taxon>
        <taxon>Kaistia</taxon>
    </lineage>
</organism>
<dbReference type="PANTHER" id="PTHR43685:SF2">
    <property type="entry name" value="GLYCOSYLTRANSFERASE 2-LIKE DOMAIN-CONTAINING PROTEIN"/>
    <property type="match status" value="1"/>
</dbReference>
<dbReference type="InterPro" id="IPR011990">
    <property type="entry name" value="TPR-like_helical_dom_sf"/>
</dbReference>
<dbReference type="SUPFAM" id="SSF53448">
    <property type="entry name" value="Nucleotide-diphospho-sugar transferases"/>
    <property type="match status" value="1"/>
</dbReference>
<dbReference type="InterPro" id="IPR001173">
    <property type="entry name" value="Glyco_trans_2-like"/>
</dbReference>
<accession>A0ABW0PWY5</accession>